<dbReference type="SUPFAM" id="SSF47781">
    <property type="entry name" value="RuvA domain 2-like"/>
    <property type="match status" value="1"/>
</dbReference>
<sequence>MSADWQPAAARISAAPSIGWLLLMSLWLLPILGGFGRFTWLGFAVIGALSVRTSWIVTSAIYALAAAAIPFLPWSEALTWGYPAVWIVGIIHALIVSPSWLNEAWRRRQDGLPWFRPTPRASRPSPPLPAQPAGPRAVDVDTGVFGVSTADYLAPTPMSAPATMPAAAATETQSGSVPAVNAQLDPQTATVDELAALPFMGHPRAQYLVAHRAAHPVRTLDELIVLLALQPHEAAAMRGSLTFASTATATRQPPAAGGRILDV</sequence>
<protein>
    <submittedName>
        <fullName evidence="2">Uncharacterized protein</fullName>
    </submittedName>
</protein>
<feature type="transmembrane region" description="Helical" evidence="1">
    <location>
        <begin position="20"/>
        <end position="43"/>
    </location>
</feature>
<feature type="transmembrane region" description="Helical" evidence="1">
    <location>
        <begin position="80"/>
        <end position="101"/>
    </location>
</feature>
<dbReference type="InterPro" id="IPR010994">
    <property type="entry name" value="RuvA_2-like"/>
</dbReference>
<evidence type="ECO:0000313" key="3">
    <source>
        <dbReference type="Proteomes" id="UP001351900"/>
    </source>
</evidence>
<accession>A0ABU7V8G9</accession>
<dbReference type="Gene3D" id="1.10.150.320">
    <property type="entry name" value="Photosystem II 12 kDa extrinsic protein"/>
    <property type="match status" value="1"/>
</dbReference>
<feature type="transmembrane region" description="Helical" evidence="1">
    <location>
        <begin position="55"/>
        <end position="74"/>
    </location>
</feature>
<name>A0ABU7V8G9_9MICO</name>
<keyword evidence="1" id="KW-0472">Membrane</keyword>
<dbReference type="Proteomes" id="UP001351900">
    <property type="component" value="Unassembled WGS sequence"/>
</dbReference>
<proteinExistence type="predicted"/>
<evidence type="ECO:0000256" key="1">
    <source>
        <dbReference type="SAM" id="Phobius"/>
    </source>
</evidence>
<comment type="caution">
    <text evidence="2">The sequence shown here is derived from an EMBL/GenBank/DDBJ whole genome shotgun (WGS) entry which is preliminary data.</text>
</comment>
<keyword evidence="1" id="KW-1133">Transmembrane helix</keyword>
<keyword evidence="3" id="KW-1185">Reference proteome</keyword>
<keyword evidence="1" id="KW-0812">Transmembrane</keyword>
<organism evidence="2 3">
    <name type="scientific">Microbacterium schleiferi</name>
    <dbReference type="NCBI Taxonomy" id="69362"/>
    <lineage>
        <taxon>Bacteria</taxon>
        <taxon>Bacillati</taxon>
        <taxon>Actinomycetota</taxon>
        <taxon>Actinomycetes</taxon>
        <taxon>Micrococcales</taxon>
        <taxon>Microbacteriaceae</taxon>
        <taxon>Microbacterium</taxon>
    </lineage>
</organism>
<gene>
    <name evidence="2" type="ORF">V2V91_12670</name>
</gene>
<dbReference type="EMBL" id="JAZHOV010000007">
    <property type="protein sequence ID" value="MEF2255979.1"/>
    <property type="molecule type" value="Genomic_DNA"/>
</dbReference>
<reference evidence="2 3" key="1">
    <citation type="submission" date="2024-01" db="EMBL/GenBank/DDBJ databases">
        <title>the genome sequence of strain Microbacterium schleiferi NBRC 15075.</title>
        <authorList>
            <person name="Ding Y."/>
            <person name="Zhang G."/>
        </authorList>
    </citation>
    <scope>NUCLEOTIDE SEQUENCE [LARGE SCALE GENOMIC DNA]</scope>
    <source>
        <strain evidence="2 3">NBRC 15075</strain>
    </source>
</reference>
<evidence type="ECO:0000313" key="2">
    <source>
        <dbReference type="EMBL" id="MEF2255979.1"/>
    </source>
</evidence>
<dbReference type="RefSeq" id="WP_331792121.1">
    <property type="nucleotide sequence ID" value="NZ_BAAAUO010000012.1"/>
</dbReference>